<protein>
    <submittedName>
        <fullName evidence="1">Uncharacterized protein</fullName>
    </submittedName>
</protein>
<dbReference type="Proteomes" id="UP000886520">
    <property type="component" value="Chromosome 9"/>
</dbReference>
<dbReference type="Pfam" id="PF14009">
    <property type="entry name" value="PADRE"/>
    <property type="match status" value="1"/>
</dbReference>
<keyword evidence="2" id="KW-1185">Reference proteome</keyword>
<dbReference type="EMBL" id="JABFUD020000009">
    <property type="protein sequence ID" value="KAI5075165.1"/>
    <property type="molecule type" value="Genomic_DNA"/>
</dbReference>
<reference evidence="1" key="1">
    <citation type="submission" date="2021-01" db="EMBL/GenBank/DDBJ databases">
        <title>Adiantum capillus-veneris genome.</title>
        <authorList>
            <person name="Fang Y."/>
            <person name="Liao Q."/>
        </authorList>
    </citation>
    <scope>NUCLEOTIDE SEQUENCE</scope>
    <source>
        <strain evidence="1">H3</strain>
        <tissue evidence="1">Leaf</tissue>
    </source>
</reference>
<sequence>MGNLLSCTGLSRSLSRDDVVKLVHSNGLVEEFYRSVRVAELSVDYPQHSICNSGDLRQMRSGRLRKLSEEDSMELGQIYFLLPSKLFELPLAQADVAALFLKAGVARKASYKDLVVSMQQQVKPFAMLELGEVNMQQEVKVPQKPDVKLSRELIQKLIEETRLKLETQMKLKPGAVVNTSAHARGQARLSELQTAYAHHMLARSCTKLWRPLLETIKEDPCTMP</sequence>
<comment type="caution">
    <text evidence="1">The sequence shown here is derived from an EMBL/GenBank/DDBJ whole genome shotgun (WGS) entry which is preliminary data.</text>
</comment>
<dbReference type="OrthoDB" id="1919386at2759"/>
<name>A0A9D4UVV0_ADICA</name>
<accession>A0A9D4UVV0</accession>
<dbReference type="PANTHER" id="PTHR33052">
    <property type="entry name" value="DUF4228 DOMAIN PROTEIN-RELATED"/>
    <property type="match status" value="1"/>
</dbReference>
<dbReference type="InterPro" id="IPR025322">
    <property type="entry name" value="PADRE_dom"/>
</dbReference>
<evidence type="ECO:0000313" key="1">
    <source>
        <dbReference type="EMBL" id="KAI5075165.1"/>
    </source>
</evidence>
<organism evidence="1 2">
    <name type="scientific">Adiantum capillus-veneris</name>
    <name type="common">Maidenhair fern</name>
    <dbReference type="NCBI Taxonomy" id="13818"/>
    <lineage>
        <taxon>Eukaryota</taxon>
        <taxon>Viridiplantae</taxon>
        <taxon>Streptophyta</taxon>
        <taxon>Embryophyta</taxon>
        <taxon>Tracheophyta</taxon>
        <taxon>Polypodiopsida</taxon>
        <taxon>Polypodiidae</taxon>
        <taxon>Polypodiales</taxon>
        <taxon>Pteridineae</taxon>
        <taxon>Pteridaceae</taxon>
        <taxon>Vittarioideae</taxon>
        <taxon>Adiantum</taxon>
    </lineage>
</organism>
<dbReference type="AlphaFoldDB" id="A0A9D4UVV0"/>
<evidence type="ECO:0000313" key="2">
    <source>
        <dbReference type="Proteomes" id="UP000886520"/>
    </source>
</evidence>
<proteinExistence type="predicted"/>
<gene>
    <name evidence="1" type="ORF">GOP47_0009241</name>
</gene>